<protein>
    <submittedName>
        <fullName evidence="2">Uncharacterized protein</fullName>
    </submittedName>
</protein>
<sequence>MIKGIRGQLQEHYSLQKSDNNANR</sequence>
<name>A0A2P2NF66_RHIMU</name>
<evidence type="ECO:0000256" key="1">
    <source>
        <dbReference type="SAM" id="MobiDB-lite"/>
    </source>
</evidence>
<organism evidence="2">
    <name type="scientific">Rhizophora mucronata</name>
    <name type="common">Asiatic mangrove</name>
    <dbReference type="NCBI Taxonomy" id="61149"/>
    <lineage>
        <taxon>Eukaryota</taxon>
        <taxon>Viridiplantae</taxon>
        <taxon>Streptophyta</taxon>
        <taxon>Embryophyta</taxon>
        <taxon>Tracheophyta</taxon>
        <taxon>Spermatophyta</taxon>
        <taxon>Magnoliopsida</taxon>
        <taxon>eudicotyledons</taxon>
        <taxon>Gunneridae</taxon>
        <taxon>Pentapetalae</taxon>
        <taxon>rosids</taxon>
        <taxon>fabids</taxon>
        <taxon>Malpighiales</taxon>
        <taxon>Rhizophoraceae</taxon>
        <taxon>Rhizophora</taxon>
    </lineage>
</organism>
<accession>A0A2P2NF66</accession>
<feature type="compositionally biased region" description="Polar residues" evidence="1">
    <location>
        <begin position="11"/>
        <end position="24"/>
    </location>
</feature>
<evidence type="ECO:0000313" key="2">
    <source>
        <dbReference type="EMBL" id="MBX41118.1"/>
    </source>
</evidence>
<dbReference type="AlphaFoldDB" id="A0A2P2NF66"/>
<feature type="region of interest" description="Disordered" evidence="1">
    <location>
        <begin position="1"/>
        <end position="24"/>
    </location>
</feature>
<reference evidence="2" key="1">
    <citation type="submission" date="2018-02" db="EMBL/GenBank/DDBJ databases">
        <title>Rhizophora mucronata_Transcriptome.</title>
        <authorList>
            <person name="Meera S.P."/>
            <person name="Sreeshan A."/>
            <person name="Augustine A."/>
        </authorList>
    </citation>
    <scope>NUCLEOTIDE SEQUENCE</scope>
    <source>
        <tissue evidence="2">Leaf</tissue>
    </source>
</reference>
<proteinExistence type="predicted"/>
<dbReference type="EMBL" id="GGEC01060634">
    <property type="protein sequence ID" value="MBX41118.1"/>
    <property type="molecule type" value="Transcribed_RNA"/>
</dbReference>